<accession>A0ABS5I556</accession>
<gene>
    <name evidence="11" type="ORF">G3R48_10990</name>
</gene>
<dbReference type="InterPro" id="IPR003660">
    <property type="entry name" value="HAMP_dom"/>
</dbReference>
<feature type="transmembrane region" description="Helical" evidence="8">
    <location>
        <begin position="7"/>
        <end position="24"/>
    </location>
</feature>
<evidence type="ECO:0000313" key="12">
    <source>
        <dbReference type="Proteomes" id="UP000811844"/>
    </source>
</evidence>
<dbReference type="CDD" id="cd06225">
    <property type="entry name" value="HAMP"/>
    <property type="match status" value="1"/>
</dbReference>
<feature type="transmembrane region" description="Helical" evidence="8">
    <location>
        <begin position="269"/>
        <end position="289"/>
    </location>
</feature>
<evidence type="ECO:0000256" key="6">
    <source>
        <dbReference type="ARBA" id="ARBA00029447"/>
    </source>
</evidence>
<dbReference type="SMART" id="SM00283">
    <property type="entry name" value="MA"/>
    <property type="match status" value="1"/>
</dbReference>
<dbReference type="SMART" id="SM00304">
    <property type="entry name" value="HAMP"/>
    <property type="match status" value="1"/>
</dbReference>
<dbReference type="Pfam" id="PF00672">
    <property type="entry name" value="HAMP"/>
    <property type="match status" value="1"/>
</dbReference>
<evidence type="ECO:0000313" key="11">
    <source>
        <dbReference type="EMBL" id="MBR9728500.1"/>
    </source>
</evidence>
<dbReference type="PANTHER" id="PTHR32089">
    <property type="entry name" value="METHYL-ACCEPTING CHEMOTAXIS PROTEIN MCPB"/>
    <property type="match status" value="1"/>
</dbReference>
<keyword evidence="5 7" id="KW-0807">Transducer</keyword>
<dbReference type="RefSeq" id="WP_153664042.1">
    <property type="nucleotide sequence ID" value="NZ_JAAIKR010000010.1"/>
</dbReference>
<dbReference type="PROSITE" id="PS50111">
    <property type="entry name" value="CHEMOTAXIS_TRANSDUC_2"/>
    <property type="match status" value="1"/>
</dbReference>
<dbReference type="SUPFAM" id="SSF58104">
    <property type="entry name" value="Methyl-accepting chemotaxis protein (MCP) signaling domain"/>
    <property type="match status" value="1"/>
</dbReference>
<evidence type="ECO:0000256" key="1">
    <source>
        <dbReference type="ARBA" id="ARBA00004141"/>
    </source>
</evidence>
<dbReference type="CDD" id="cd11386">
    <property type="entry name" value="MCP_signal"/>
    <property type="match status" value="1"/>
</dbReference>
<comment type="subcellular location">
    <subcellularLocation>
        <location evidence="1">Membrane</location>
        <topology evidence="1">Multi-pass membrane protein</topology>
    </subcellularLocation>
</comment>
<dbReference type="InterPro" id="IPR004089">
    <property type="entry name" value="MCPsignal_dom"/>
</dbReference>
<evidence type="ECO:0000259" key="9">
    <source>
        <dbReference type="PROSITE" id="PS50111"/>
    </source>
</evidence>
<evidence type="ECO:0000256" key="3">
    <source>
        <dbReference type="ARBA" id="ARBA00022989"/>
    </source>
</evidence>
<comment type="similarity">
    <text evidence="6">Belongs to the methyl-accepting chemotaxis (MCP) protein family.</text>
</comment>
<proteinExistence type="inferred from homology"/>
<feature type="domain" description="Methyl-accepting transducer" evidence="9">
    <location>
        <begin position="348"/>
        <end position="584"/>
    </location>
</feature>
<dbReference type="EMBL" id="JAAIKR010000010">
    <property type="protein sequence ID" value="MBR9728500.1"/>
    <property type="molecule type" value="Genomic_DNA"/>
</dbReference>
<evidence type="ECO:0000256" key="2">
    <source>
        <dbReference type="ARBA" id="ARBA00022692"/>
    </source>
</evidence>
<evidence type="ECO:0000256" key="4">
    <source>
        <dbReference type="ARBA" id="ARBA00023136"/>
    </source>
</evidence>
<dbReference type="Proteomes" id="UP000811844">
    <property type="component" value="Unassembled WGS sequence"/>
</dbReference>
<dbReference type="Gene3D" id="1.10.287.950">
    <property type="entry name" value="Methyl-accepting chemotaxis protein"/>
    <property type="match status" value="1"/>
</dbReference>
<dbReference type="InterPro" id="IPR032255">
    <property type="entry name" value="HBM"/>
</dbReference>
<evidence type="ECO:0000256" key="7">
    <source>
        <dbReference type="PROSITE-ProRule" id="PRU00284"/>
    </source>
</evidence>
<comment type="caution">
    <text evidence="11">The sequence shown here is derived from an EMBL/GenBank/DDBJ whole genome shotgun (WGS) entry which is preliminary data.</text>
</comment>
<keyword evidence="2 8" id="KW-0812">Transmembrane</keyword>
<reference evidence="11 12" key="1">
    <citation type="submission" date="2020-02" db="EMBL/GenBank/DDBJ databases">
        <title>Shewanella WXL01 sp. nov., a marine bacterium isolated from green algae in Luhuitou Fringing Reef (Northern South China Sea).</title>
        <authorList>
            <person name="Wang X."/>
        </authorList>
    </citation>
    <scope>NUCLEOTIDE SEQUENCE [LARGE SCALE GENOMIC DNA]</scope>
    <source>
        <strain evidence="11 12">MCCC 1A01895</strain>
    </source>
</reference>
<organism evidence="11 12">
    <name type="scientific">Shewanella intestini</name>
    <dbReference type="NCBI Taxonomy" id="2017544"/>
    <lineage>
        <taxon>Bacteria</taxon>
        <taxon>Pseudomonadati</taxon>
        <taxon>Pseudomonadota</taxon>
        <taxon>Gammaproteobacteria</taxon>
        <taxon>Alteromonadales</taxon>
        <taxon>Shewanellaceae</taxon>
        <taxon>Shewanella</taxon>
    </lineage>
</organism>
<name>A0ABS5I556_9GAMM</name>
<evidence type="ECO:0000256" key="5">
    <source>
        <dbReference type="ARBA" id="ARBA00023224"/>
    </source>
</evidence>
<evidence type="ECO:0000256" key="8">
    <source>
        <dbReference type="SAM" id="Phobius"/>
    </source>
</evidence>
<dbReference type="PANTHER" id="PTHR32089:SF119">
    <property type="entry name" value="METHYL-ACCEPTING CHEMOTAXIS PROTEIN CTPL"/>
    <property type="match status" value="1"/>
</dbReference>
<keyword evidence="4 8" id="KW-0472">Membrane</keyword>
<keyword evidence="12" id="KW-1185">Reference proteome</keyword>
<feature type="domain" description="HAMP" evidence="10">
    <location>
        <begin position="290"/>
        <end position="343"/>
    </location>
</feature>
<dbReference type="PROSITE" id="PS50885">
    <property type="entry name" value="HAMP"/>
    <property type="match status" value="1"/>
</dbReference>
<evidence type="ECO:0000259" key="10">
    <source>
        <dbReference type="PROSITE" id="PS50885"/>
    </source>
</evidence>
<dbReference type="SMART" id="SM01358">
    <property type="entry name" value="HBM"/>
    <property type="match status" value="1"/>
</dbReference>
<sequence>MLIRSKLIVNAVVSMTAVLAMFSLQNISTSKLSDLSTATENIVRIEKEVSLLRIQEKDFLARFDLKYVVNHSKNAANVDKHVESVEKILTENGISVTDLKTLEQSLDRYNQSFNKLVELKQQIGLTHSDGLYGSLRQAVHAVETALVEQNQDSLTNYMLQLRRIEKDFIMRRDLNYLTKFNDTINDFDQALSNSDLPYQTKMDIKTKMASYKVDFNNVVAKEKVFGLTENEGEMAQLRDVIHSTDMAIKSLHKETFKAIDEAQSSATTMSIVGFVIIALLLAIIAYFIIRSIITPVNNITQIITKIENNKDLSLRCDESGNDELAKIAQHFNEMVASFQVLIEHVNSSVGAMNDSCHELSLNANVASEGVAKQLNETDMVATAITEMVATIDEIAKNTELAALKASQTFENAQNGQDGVRQTIDKIEALAKQLNDSSSVVAELENDSVTIGSVLDVIRGIAEQTNLLALNAAIEAARAGEQGRGFAVVADEVRNLAMRTQESTEEISGIIGKLQNRTQDIVKLMEHSQAQSAESAIEAANSGELLLQINDDVTNIMDMSTQIATAIEEQSMVAAEVNKNVVVIRDIAEESSIAAEGNATSSNDVREQAAGLQEAVSQFKV</sequence>
<keyword evidence="3 8" id="KW-1133">Transmembrane helix</keyword>
<protein>
    <submittedName>
        <fullName evidence="11">Methyl-accepting chemotaxis protein</fullName>
    </submittedName>
</protein>
<dbReference type="Pfam" id="PF00015">
    <property type="entry name" value="MCPsignal"/>
    <property type="match status" value="1"/>
</dbReference>